<feature type="site" description="Transition state stabilizer" evidence="8">
    <location>
        <position position="211"/>
    </location>
</feature>
<name>A0A8J3GFT3_9BACT</name>
<sequence length="429" mass="48308">MILLYRILFPFMLLLGLPYYGSRMLKRGGYGRDLHHRFGLMDRPPARRTGVKRIWIQAVSVGELRALQPIMEGLQTRSNVEIVLTTTTSTGYALVEEHYTRCCLKTGLFPLDWAPFCANTWDRIDPDLSLLMEGDIWPEHLHQANKRNVPVILINGRMSDRSFRRYSKFGNSAKWLFGKISHVFAASSIDAQRFAELGLPKDRLETTGNVKFDVRVEPILDETARSRLRAEMGFADNSLVLLGSSTWPGEEAFLLQVLQEARREGLDARLLIAPRHAERRKEIRRELERHAVRFSFRTGEAVTSPLDVYVGDTTGELAMLTQAADVVFVGKSLPPHTEGQTPIEAAALGLPIVYGPGMGNFRRVCQSLEAENAAWRGIDASDAEQKLLQLLRDPAKRLSLARAARNWHARNQGAAQRIVNSLAQKLEAQ</sequence>
<keyword evidence="9" id="KW-0812">Transmembrane</keyword>
<dbReference type="InterPro" id="IPR039901">
    <property type="entry name" value="Kdotransferase"/>
</dbReference>
<dbReference type="GO" id="GO:0009244">
    <property type="term" value="P:lipopolysaccharide core region biosynthetic process"/>
    <property type="evidence" value="ECO:0007669"/>
    <property type="project" value="UniProtKB-UniRule"/>
</dbReference>
<feature type="domain" description="3-deoxy-D-manno-octulosonic-acid transferase N-terminal" evidence="10">
    <location>
        <begin position="34"/>
        <end position="214"/>
    </location>
</feature>
<feature type="site" description="Transition state stabilizer" evidence="8">
    <location>
        <position position="133"/>
    </location>
</feature>
<accession>A0A8J3GFT3</accession>
<dbReference type="EC" id="2.4.99.12" evidence="2 9"/>
<comment type="pathway">
    <text evidence="1 9">Bacterial outer membrane biogenesis; LPS core biosynthesis.</text>
</comment>
<evidence type="ECO:0000256" key="3">
    <source>
        <dbReference type="ARBA" id="ARBA00019077"/>
    </source>
</evidence>
<organism evidence="11 12">
    <name type="scientific">Cerasicoccus arenae</name>
    <dbReference type="NCBI Taxonomy" id="424488"/>
    <lineage>
        <taxon>Bacteria</taxon>
        <taxon>Pseudomonadati</taxon>
        <taxon>Verrucomicrobiota</taxon>
        <taxon>Opitutia</taxon>
        <taxon>Puniceicoccales</taxon>
        <taxon>Cerasicoccaceae</taxon>
        <taxon>Cerasicoccus</taxon>
    </lineage>
</organism>
<dbReference type="PANTHER" id="PTHR42755">
    <property type="entry name" value="3-DEOXY-MANNO-OCTULOSONATE CYTIDYLYLTRANSFERASE"/>
    <property type="match status" value="1"/>
</dbReference>
<comment type="caution">
    <text evidence="11">The sequence shown here is derived from an EMBL/GenBank/DDBJ whole genome shotgun (WGS) entry which is preliminary data.</text>
</comment>
<dbReference type="EMBL" id="BMXG01000019">
    <property type="protein sequence ID" value="GHC08315.1"/>
    <property type="molecule type" value="Genomic_DNA"/>
</dbReference>
<dbReference type="GO" id="GO:0043842">
    <property type="term" value="F:Kdo transferase activity"/>
    <property type="evidence" value="ECO:0007669"/>
    <property type="project" value="UniProtKB-EC"/>
</dbReference>
<dbReference type="Proteomes" id="UP000642829">
    <property type="component" value="Unassembled WGS sequence"/>
</dbReference>
<evidence type="ECO:0000256" key="6">
    <source>
        <dbReference type="ARBA" id="ARBA00049183"/>
    </source>
</evidence>
<feature type="active site" description="Proton acceptor" evidence="7">
    <location>
        <position position="63"/>
    </location>
</feature>
<dbReference type="Gene3D" id="3.40.50.11720">
    <property type="entry name" value="3-Deoxy-D-manno-octulosonic-acid transferase, N-terminal domain"/>
    <property type="match status" value="1"/>
</dbReference>
<dbReference type="PANTHER" id="PTHR42755:SF1">
    <property type="entry name" value="3-DEOXY-D-MANNO-OCTULOSONIC ACID TRANSFERASE, MITOCHONDRIAL-RELATED"/>
    <property type="match status" value="1"/>
</dbReference>
<reference evidence="11" key="1">
    <citation type="journal article" date="2014" name="Int. J. Syst. Evol. Microbiol.">
        <title>Complete genome sequence of Corynebacterium casei LMG S-19264T (=DSM 44701T), isolated from a smear-ripened cheese.</title>
        <authorList>
            <consortium name="US DOE Joint Genome Institute (JGI-PGF)"/>
            <person name="Walter F."/>
            <person name="Albersmeier A."/>
            <person name="Kalinowski J."/>
            <person name="Ruckert C."/>
        </authorList>
    </citation>
    <scope>NUCLEOTIDE SEQUENCE</scope>
    <source>
        <strain evidence="11">KCTC 12870</strain>
    </source>
</reference>
<feature type="transmembrane region" description="Helical" evidence="9">
    <location>
        <begin position="6"/>
        <end position="22"/>
    </location>
</feature>
<dbReference type="Gene3D" id="3.40.50.2000">
    <property type="entry name" value="Glycogen Phosphorylase B"/>
    <property type="match status" value="1"/>
</dbReference>
<comment type="similarity">
    <text evidence="9">Belongs to the glycosyltransferase group 1 family.</text>
</comment>
<comment type="catalytic activity">
    <reaction evidence="6 9">
        <text>lipid IVA (E. coli) + CMP-3-deoxy-beta-D-manno-octulosonate = alpha-Kdo-(2-&gt;6)-lipid IVA (E. coli) + CMP + H(+)</text>
        <dbReference type="Rhea" id="RHEA:28066"/>
        <dbReference type="ChEBI" id="CHEBI:15378"/>
        <dbReference type="ChEBI" id="CHEBI:58603"/>
        <dbReference type="ChEBI" id="CHEBI:60364"/>
        <dbReference type="ChEBI" id="CHEBI:60377"/>
        <dbReference type="ChEBI" id="CHEBI:85987"/>
        <dbReference type="EC" id="2.4.99.12"/>
    </reaction>
</comment>
<evidence type="ECO:0000256" key="9">
    <source>
        <dbReference type="RuleBase" id="RU365103"/>
    </source>
</evidence>
<dbReference type="UniPathway" id="UPA00958"/>
<dbReference type="Pfam" id="PF04413">
    <property type="entry name" value="Glycos_transf_N"/>
    <property type="match status" value="1"/>
</dbReference>
<comment type="function">
    <text evidence="9">Involved in lipopolysaccharide (LPS) biosynthesis. Catalyzes the transfer of 3-deoxy-D-manno-octulosonate (Kdo) residue(s) from CMP-Kdo to lipid IV(A), the tetraacyldisaccharide-1,4'-bisphosphate precursor of lipid A.</text>
</comment>
<evidence type="ECO:0000256" key="8">
    <source>
        <dbReference type="PIRSR" id="PIRSR639901-2"/>
    </source>
</evidence>
<comment type="subcellular location">
    <subcellularLocation>
        <location evidence="9">Cell membrane</location>
    </subcellularLocation>
</comment>
<keyword evidence="4 9" id="KW-0808">Transferase</keyword>
<keyword evidence="9" id="KW-0448">Lipopolysaccharide biosynthesis</keyword>
<dbReference type="InterPro" id="IPR007507">
    <property type="entry name" value="Glycos_transf_N"/>
</dbReference>
<evidence type="ECO:0000256" key="7">
    <source>
        <dbReference type="PIRSR" id="PIRSR639901-1"/>
    </source>
</evidence>
<dbReference type="RefSeq" id="WP_189516109.1">
    <property type="nucleotide sequence ID" value="NZ_BMXG01000019.1"/>
</dbReference>
<proteinExistence type="inferred from homology"/>
<evidence type="ECO:0000256" key="4">
    <source>
        <dbReference type="ARBA" id="ARBA00022679"/>
    </source>
</evidence>
<keyword evidence="12" id="KW-1185">Reference proteome</keyword>
<dbReference type="GO" id="GO:0009245">
    <property type="term" value="P:lipid A biosynthetic process"/>
    <property type="evidence" value="ECO:0007669"/>
    <property type="project" value="TreeGrafter"/>
</dbReference>
<evidence type="ECO:0000256" key="1">
    <source>
        <dbReference type="ARBA" id="ARBA00004713"/>
    </source>
</evidence>
<evidence type="ECO:0000313" key="11">
    <source>
        <dbReference type="EMBL" id="GHC08315.1"/>
    </source>
</evidence>
<gene>
    <name evidence="11" type="primary">kdtA</name>
    <name evidence="11" type="ORF">GCM10007047_26960</name>
</gene>
<keyword evidence="9" id="KW-0472">Membrane</keyword>
<protein>
    <recommendedName>
        <fullName evidence="3 9">3-deoxy-D-manno-octulosonic acid transferase</fullName>
        <shortName evidence="9">Kdo transferase</shortName>
        <ecNumber evidence="2 9">2.4.99.12</ecNumber>
    </recommendedName>
    <alternativeName>
        <fullName evidence="5 9">Lipid IV(A) 3-deoxy-D-manno-octulosonic acid transferase</fullName>
    </alternativeName>
</protein>
<evidence type="ECO:0000256" key="2">
    <source>
        <dbReference type="ARBA" id="ARBA00012621"/>
    </source>
</evidence>
<dbReference type="SUPFAM" id="SSF53756">
    <property type="entry name" value="UDP-Glycosyltransferase/glycogen phosphorylase"/>
    <property type="match status" value="1"/>
</dbReference>
<dbReference type="GO" id="GO:0005886">
    <property type="term" value="C:plasma membrane"/>
    <property type="evidence" value="ECO:0007669"/>
    <property type="project" value="UniProtKB-SubCell"/>
</dbReference>
<dbReference type="InterPro" id="IPR038107">
    <property type="entry name" value="Glycos_transf_N_sf"/>
</dbReference>
<evidence type="ECO:0000259" key="10">
    <source>
        <dbReference type="Pfam" id="PF04413"/>
    </source>
</evidence>
<reference evidence="11" key="2">
    <citation type="submission" date="2020-09" db="EMBL/GenBank/DDBJ databases">
        <authorList>
            <person name="Sun Q."/>
            <person name="Kim S."/>
        </authorList>
    </citation>
    <scope>NUCLEOTIDE SEQUENCE</scope>
    <source>
        <strain evidence="11">KCTC 12870</strain>
    </source>
</reference>
<keyword evidence="9" id="KW-1133">Transmembrane helix</keyword>
<evidence type="ECO:0000313" key="12">
    <source>
        <dbReference type="Proteomes" id="UP000642829"/>
    </source>
</evidence>
<keyword evidence="9" id="KW-1003">Cell membrane</keyword>
<evidence type="ECO:0000256" key="5">
    <source>
        <dbReference type="ARBA" id="ARBA00031445"/>
    </source>
</evidence>
<dbReference type="AlphaFoldDB" id="A0A8J3GFT3"/>